<evidence type="ECO:0000256" key="2">
    <source>
        <dbReference type="SAM" id="MobiDB-lite"/>
    </source>
</evidence>
<feature type="region of interest" description="Disordered" evidence="2">
    <location>
        <begin position="398"/>
        <end position="422"/>
    </location>
</feature>
<dbReference type="Pfam" id="PF02181">
    <property type="entry name" value="FH2"/>
    <property type="match status" value="2"/>
</dbReference>
<feature type="domain" description="FH2" evidence="4">
    <location>
        <begin position="1"/>
        <end position="408"/>
    </location>
</feature>
<dbReference type="GO" id="GO:0016477">
    <property type="term" value="P:cell migration"/>
    <property type="evidence" value="ECO:0007669"/>
    <property type="project" value="TreeGrafter"/>
</dbReference>
<dbReference type="AlphaFoldDB" id="A0A851TII8"/>
<dbReference type="InterPro" id="IPR042201">
    <property type="entry name" value="FH2_Formin_sf"/>
</dbReference>
<organism evidence="5 6">
    <name type="scientific">Nothocercus nigrocapillus</name>
    <dbReference type="NCBI Taxonomy" id="1977171"/>
    <lineage>
        <taxon>Eukaryota</taxon>
        <taxon>Metazoa</taxon>
        <taxon>Chordata</taxon>
        <taxon>Craniata</taxon>
        <taxon>Vertebrata</taxon>
        <taxon>Euteleostomi</taxon>
        <taxon>Archelosauria</taxon>
        <taxon>Archosauria</taxon>
        <taxon>Dinosauria</taxon>
        <taxon>Saurischia</taxon>
        <taxon>Theropoda</taxon>
        <taxon>Coelurosauria</taxon>
        <taxon>Aves</taxon>
        <taxon>Palaeognathae</taxon>
        <taxon>Tinamiformes</taxon>
        <taxon>Tinamidae</taxon>
        <taxon>Nothocercus</taxon>
    </lineage>
</organism>
<evidence type="ECO:0000259" key="3">
    <source>
        <dbReference type="PROSITE" id="PS51231"/>
    </source>
</evidence>
<dbReference type="PROSITE" id="PS51444">
    <property type="entry name" value="FH2"/>
    <property type="match status" value="1"/>
</dbReference>
<dbReference type="PROSITE" id="PS51231">
    <property type="entry name" value="DAD"/>
    <property type="match status" value="1"/>
</dbReference>
<dbReference type="InterPro" id="IPR043592">
    <property type="entry name" value="FMNL_animal"/>
</dbReference>
<dbReference type="GO" id="GO:0008360">
    <property type="term" value="P:regulation of cell shape"/>
    <property type="evidence" value="ECO:0007669"/>
    <property type="project" value="TreeGrafter"/>
</dbReference>
<dbReference type="Proteomes" id="UP000661971">
    <property type="component" value="Unassembled WGS sequence"/>
</dbReference>
<dbReference type="GO" id="GO:0030866">
    <property type="term" value="P:cortical actin cytoskeleton organization"/>
    <property type="evidence" value="ECO:0007669"/>
    <property type="project" value="TreeGrafter"/>
</dbReference>
<reference evidence="6" key="1">
    <citation type="submission" date="2023-07" db="EMBL/GenBank/DDBJ databases">
        <title>Bird 10,000 Genomes (B10K) Project - Family phase.</title>
        <authorList>
            <person name="Zhang G."/>
        </authorList>
    </citation>
    <scope>NUCLEOTIDE SEQUENCE [LARGE SCALE GENOMIC DNA]</scope>
</reference>
<dbReference type="EMBL" id="WBNA01000324">
    <property type="protein sequence ID" value="NXD15662.1"/>
    <property type="molecule type" value="Genomic_DNA"/>
</dbReference>
<dbReference type="PANTHER" id="PTHR45857:SF2">
    <property type="entry name" value="FORMIN-LIKE PROTEIN 1"/>
    <property type="match status" value="1"/>
</dbReference>
<comment type="caution">
    <text evidence="5">The sequence shown here is derived from an EMBL/GenBank/DDBJ whole genome shotgun (WGS) entry which is preliminary data.</text>
</comment>
<comment type="similarity">
    <text evidence="1">Belongs to the formin homology family.</text>
</comment>
<dbReference type="SMART" id="SM00498">
    <property type="entry name" value="FH2"/>
    <property type="match status" value="1"/>
</dbReference>
<evidence type="ECO:0000259" key="4">
    <source>
        <dbReference type="PROSITE" id="PS51444"/>
    </source>
</evidence>
<feature type="domain" description="DAD" evidence="3">
    <location>
        <begin position="445"/>
        <end position="475"/>
    </location>
</feature>
<evidence type="ECO:0000313" key="5">
    <source>
        <dbReference type="EMBL" id="NXD15662.1"/>
    </source>
</evidence>
<gene>
    <name evidence="5" type="primary">Fmnl1_0</name>
    <name evidence="5" type="ORF">NOTNIG_R02235</name>
</gene>
<dbReference type="PANTHER" id="PTHR45857">
    <property type="entry name" value="FORMIN-LIKE PROTEIN"/>
    <property type="match status" value="1"/>
</dbReference>
<feature type="non-terminal residue" evidence="5">
    <location>
        <position position="475"/>
    </location>
</feature>
<feature type="non-terminal residue" evidence="5">
    <location>
        <position position="1"/>
    </location>
</feature>
<sequence>MPVFNWVALKPSQIDGTVFTELNDEKVLQELDMSDFEEQFKTKAQGPGLDLSALKVKATQKAPSKVTLIESNRAKNLAITLRKGGRSVQDICTAIETYDQQALSLDFLELLLRFLPTEYERTLISKYERERQPPEELSDEDQFMLRFSKIPRLSERMNVMIFLGNFSDTAQLLMPQLNAIIAASMSLKSSTKLRNILEIVLAFGNYMNSSKRGAAYGFRLQSLDALLEMKSTDRKQTLLHYLVRVITEKYPELTGFHTELHFLDKAGAGSACSAGVPGRGRGARRALTPRALPAVSLDGVLQDVRSLQQGMELTRREFMRQDDSPVLKDFLKGNAELMEKLQADSKTAKEAYESAVEYFGENPKTSPPTTFFPMFMRFIKAYKKAEQDIELWKKQEAAAKEAELSPPGGEEPLDTKPSIPKARRQQMDMIAELKKKQMGKEPLIYEGKDGAIEDIISDLRNNPYRRADKGRSSAK</sequence>
<evidence type="ECO:0000313" key="6">
    <source>
        <dbReference type="Proteomes" id="UP000661971"/>
    </source>
</evidence>
<evidence type="ECO:0000256" key="1">
    <source>
        <dbReference type="ARBA" id="ARBA00023449"/>
    </source>
</evidence>
<dbReference type="Gene3D" id="1.20.58.2220">
    <property type="entry name" value="Formin, FH2 domain"/>
    <property type="match status" value="1"/>
</dbReference>
<dbReference type="GO" id="GO:0005829">
    <property type="term" value="C:cytosol"/>
    <property type="evidence" value="ECO:0007669"/>
    <property type="project" value="TreeGrafter"/>
</dbReference>
<dbReference type="InterPro" id="IPR015425">
    <property type="entry name" value="FH2_Formin"/>
</dbReference>
<dbReference type="GO" id="GO:0051015">
    <property type="term" value="F:actin filament binding"/>
    <property type="evidence" value="ECO:0007669"/>
    <property type="project" value="TreeGrafter"/>
</dbReference>
<dbReference type="InterPro" id="IPR014767">
    <property type="entry name" value="DAD_dom"/>
</dbReference>
<proteinExistence type="inferred from homology"/>
<accession>A0A851TII8</accession>
<protein>
    <submittedName>
        <fullName evidence="5">FMNL1 protein</fullName>
    </submittedName>
</protein>
<dbReference type="SUPFAM" id="SSF101447">
    <property type="entry name" value="Formin homology 2 domain (FH2 domain)"/>
    <property type="match status" value="1"/>
</dbReference>
<name>A0A851TII8_9AVES</name>
<keyword evidence="6" id="KW-1185">Reference proteome</keyword>